<feature type="region of interest" description="Disordered" evidence="3">
    <location>
        <begin position="518"/>
        <end position="539"/>
    </location>
</feature>
<dbReference type="Pfam" id="PF00135">
    <property type="entry name" value="COesterase"/>
    <property type="match status" value="1"/>
</dbReference>
<reference evidence="5" key="1">
    <citation type="journal article" date="2020" name="Fungal Divers.">
        <title>Resolving the Mortierellaceae phylogeny through synthesis of multi-gene phylogenetics and phylogenomics.</title>
        <authorList>
            <person name="Vandepol N."/>
            <person name="Liber J."/>
            <person name="Desiro A."/>
            <person name="Na H."/>
            <person name="Kennedy M."/>
            <person name="Barry K."/>
            <person name="Grigoriev I.V."/>
            <person name="Miller A.N."/>
            <person name="O'Donnell K."/>
            <person name="Stajich J.E."/>
            <person name="Bonito G."/>
        </authorList>
    </citation>
    <scope>NUCLEOTIDE SEQUENCE</scope>
    <source>
        <strain evidence="5">MES-2147</strain>
    </source>
</reference>
<dbReference type="PANTHER" id="PTHR43142">
    <property type="entry name" value="CARBOXYLIC ESTER HYDROLASE"/>
    <property type="match status" value="1"/>
</dbReference>
<dbReference type="Gene3D" id="3.40.50.1820">
    <property type="entry name" value="alpha/beta hydrolase"/>
    <property type="match status" value="1"/>
</dbReference>
<proteinExistence type="inferred from homology"/>
<dbReference type="InterPro" id="IPR002018">
    <property type="entry name" value="CarbesteraseB"/>
</dbReference>
<feature type="domain" description="Carboxylesterase type B" evidence="4">
    <location>
        <begin position="8"/>
        <end position="518"/>
    </location>
</feature>
<sequence length="607" mass="67812">MSGDDHHPQITIPGYGTIQGVSDRRQPVARFMNIPFGSIPQRWKPAVRPQPWTGVRDASKQGSMPPQEIIDGPSSFLLETLETCIGKYEDLYDEANCLNLNIFMPSQAVSKSDSDTESAKSLPVFIWVYGGALRRGGNGVNLFDATNFVARSISLGRPLIVVVPNYRINYLGFISSKELIIDAASTGSSSHKQSVGNWGFQDLILALEWVHSHIHQFSGDKSKVTLAGESAGAVCVNNLMLIKGAQNLFQRAILQSGSVGMLPPMHAEKDGQLYFDHLWKKFGTDKDNNEDVSVQEKVEILRRVPAKTLAEELNTYEVTFFRPTIDGVLIEDNFWSRDSRSRLDQGLQWVLAGCCRDEGTVLVPVLGANTLGKFNSLRSRLCSPSSFSEFDHLYGIPKSDAEASAISVQLINDGFFRFPIFQTSQFVLEHRACHLSRFHFDSSLEEIAKGDSTVGAHHGSDLLFMFGSDTVLQHLTEKEKVLARQMQEMWIEFITAPDPAQSWIPKVHSLEAYRSSSSKDEGVAEGNRMVDGDATDDEPTTLEDVRFAGQNQAIWFKDDLTVGRTTVERLTEEKLAFWKRASEYHVPEEANGRSSTEVWFNLFKMLE</sequence>
<gene>
    <name evidence="5" type="ORF">BGZ65_009478</name>
</gene>
<dbReference type="Proteomes" id="UP000749646">
    <property type="component" value="Unassembled WGS sequence"/>
</dbReference>
<dbReference type="GO" id="GO:0016787">
    <property type="term" value="F:hydrolase activity"/>
    <property type="evidence" value="ECO:0007669"/>
    <property type="project" value="UniProtKB-KW"/>
</dbReference>
<dbReference type="InterPro" id="IPR029058">
    <property type="entry name" value="AB_hydrolase_fold"/>
</dbReference>
<evidence type="ECO:0000259" key="4">
    <source>
        <dbReference type="Pfam" id="PF00135"/>
    </source>
</evidence>
<dbReference type="PANTHER" id="PTHR43142:SF1">
    <property type="entry name" value="CARBOXYLIC ESTER HYDROLASE"/>
    <property type="match status" value="1"/>
</dbReference>
<organism evidence="5 6">
    <name type="scientific">Modicella reniformis</name>
    <dbReference type="NCBI Taxonomy" id="1440133"/>
    <lineage>
        <taxon>Eukaryota</taxon>
        <taxon>Fungi</taxon>
        <taxon>Fungi incertae sedis</taxon>
        <taxon>Mucoromycota</taxon>
        <taxon>Mortierellomycotina</taxon>
        <taxon>Mortierellomycetes</taxon>
        <taxon>Mortierellales</taxon>
        <taxon>Mortierellaceae</taxon>
        <taxon>Modicella</taxon>
    </lineage>
</organism>
<dbReference type="SUPFAM" id="SSF53474">
    <property type="entry name" value="alpha/beta-Hydrolases"/>
    <property type="match status" value="1"/>
</dbReference>
<protein>
    <recommendedName>
        <fullName evidence="4">Carboxylesterase type B domain-containing protein</fullName>
    </recommendedName>
</protein>
<evidence type="ECO:0000256" key="2">
    <source>
        <dbReference type="ARBA" id="ARBA00022801"/>
    </source>
</evidence>
<evidence type="ECO:0000313" key="6">
    <source>
        <dbReference type="Proteomes" id="UP000749646"/>
    </source>
</evidence>
<evidence type="ECO:0000256" key="3">
    <source>
        <dbReference type="SAM" id="MobiDB-lite"/>
    </source>
</evidence>
<dbReference type="OrthoDB" id="408631at2759"/>
<comment type="caution">
    <text evidence="5">The sequence shown here is derived from an EMBL/GenBank/DDBJ whole genome shotgun (WGS) entry which is preliminary data.</text>
</comment>
<keyword evidence="6" id="KW-1185">Reference proteome</keyword>
<keyword evidence="2" id="KW-0378">Hydrolase</keyword>
<comment type="similarity">
    <text evidence="1">Belongs to the type-B carboxylesterase/lipase family.</text>
</comment>
<dbReference type="EMBL" id="JAAAHW010006386">
    <property type="protein sequence ID" value="KAF9962237.1"/>
    <property type="molecule type" value="Genomic_DNA"/>
</dbReference>
<name>A0A9P6J4A9_9FUNG</name>
<evidence type="ECO:0000256" key="1">
    <source>
        <dbReference type="ARBA" id="ARBA00005964"/>
    </source>
</evidence>
<dbReference type="AlphaFoldDB" id="A0A9P6J4A9"/>
<evidence type="ECO:0000313" key="5">
    <source>
        <dbReference type="EMBL" id="KAF9962237.1"/>
    </source>
</evidence>
<feature type="region of interest" description="Disordered" evidence="3">
    <location>
        <begin position="45"/>
        <end position="66"/>
    </location>
</feature>
<accession>A0A9P6J4A9</accession>